<feature type="transmembrane region" description="Helical" evidence="1">
    <location>
        <begin position="251"/>
        <end position="270"/>
    </location>
</feature>
<organism evidence="2 3">
    <name type="scientific">Coprinopsis marcescibilis</name>
    <name type="common">Agaric fungus</name>
    <name type="synonym">Psathyrella marcescibilis</name>
    <dbReference type="NCBI Taxonomy" id="230819"/>
    <lineage>
        <taxon>Eukaryota</taxon>
        <taxon>Fungi</taxon>
        <taxon>Dikarya</taxon>
        <taxon>Basidiomycota</taxon>
        <taxon>Agaricomycotina</taxon>
        <taxon>Agaricomycetes</taxon>
        <taxon>Agaricomycetidae</taxon>
        <taxon>Agaricales</taxon>
        <taxon>Agaricineae</taxon>
        <taxon>Psathyrellaceae</taxon>
        <taxon>Coprinopsis</taxon>
    </lineage>
</organism>
<evidence type="ECO:0000313" key="2">
    <source>
        <dbReference type="EMBL" id="TFK18218.1"/>
    </source>
</evidence>
<sequence>MGEDMTLDASLTSLKHEQVYMVIAFFLEAIVYGIYFVLFIGAVHIMSKDRSRDNVTSRVFFFSMIFMFILTTVFTGINAYRFTRAYAQNDGTSMPVLYFWNFDAWDNFSYVVVVIILVLYADALVIYRCFVIWGGNYYVIAFPTLLLLLSIGINGVTMSSFIHPASMNPKTLHAFFTMIYPVNLAQNCLTTGLIAYKIWRQHRNSQKAGLVNSSGLNLITVVRIMIESASIFTFQQLVLLILHLLNHRAQVILHATMVPSIGIVFVLIAIRTNIAKADVPHWPERSSMMIPSYLRMDTPTTNRPPSSVGALTTVMTDPGSDLSRTISQLSRTTDFDEKLSTITLQDDPAKIV</sequence>
<feature type="transmembrane region" description="Helical" evidence="1">
    <location>
        <begin position="108"/>
        <end position="130"/>
    </location>
</feature>
<feature type="transmembrane region" description="Helical" evidence="1">
    <location>
        <begin position="20"/>
        <end position="47"/>
    </location>
</feature>
<proteinExistence type="predicted"/>
<evidence type="ECO:0000313" key="3">
    <source>
        <dbReference type="Proteomes" id="UP000307440"/>
    </source>
</evidence>
<protein>
    <submittedName>
        <fullName evidence="2">Uncharacterized protein</fullName>
    </submittedName>
</protein>
<keyword evidence="1" id="KW-1133">Transmembrane helix</keyword>
<keyword evidence="3" id="KW-1185">Reference proteome</keyword>
<dbReference type="AlphaFoldDB" id="A0A5C3KE52"/>
<name>A0A5C3KE52_COPMA</name>
<dbReference type="EMBL" id="ML210420">
    <property type="protein sequence ID" value="TFK18218.1"/>
    <property type="molecule type" value="Genomic_DNA"/>
</dbReference>
<evidence type="ECO:0000256" key="1">
    <source>
        <dbReference type="SAM" id="Phobius"/>
    </source>
</evidence>
<feature type="transmembrane region" description="Helical" evidence="1">
    <location>
        <begin position="137"/>
        <end position="162"/>
    </location>
</feature>
<keyword evidence="1" id="KW-0812">Transmembrane</keyword>
<keyword evidence="1" id="KW-0472">Membrane</keyword>
<dbReference type="OrthoDB" id="3346544at2759"/>
<accession>A0A5C3KE52</accession>
<feature type="transmembrane region" description="Helical" evidence="1">
    <location>
        <begin position="59"/>
        <end position="80"/>
    </location>
</feature>
<gene>
    <name evidence="2" type="ORF">FA15DRAFT_710057</name>
</gene>
<dbReference type="Proteomes" id="UP000307440">
    <property type="component" value="Unassembled WGS sequence"/>
</dbReference>
<feature type="transmembrane region" description="Helical" evidence="1">
    <location>
        <begin position="174"/>
        <end position="199"/>
    </location>
</feature>
<reference evidence="2 3" key="1">
    <citation type="journal article" date="2019" name="Nat. Ecol. Evol.">
        <title>Megaphylogeny resolves global patterns of mushroom evolution.</title>
        <authorList>
            <person name="Varga T."/>
            <person name="Krizsan K."/>
            <person name="Foldi C."/>
            <person name="Dima B."/>
            <person name="Sanchez-Garcia M."/>
            <person name="Sanchez-Ramirez S."/>
            <person name="Szollosi G.J."/>
            <person name="Szarkandi J.G."/>
            <person name="Papp V."/>
            <person name="Albert L."/>
            <person name="Andreopoulos W."/>
            <person name="Angelini C."/>
            <person name="Antonin V."/>
            <person name="Barry K.W."/>
            <person name="Bougher N.L."/>
            <person name="Buchanan P."/>
            <person name="Buyck B."/>
            <person name="Bense V."/>
            <person name="Catcheside P."/>
            <person name="Chovatia M."/>
            <person name="Cooper J."/>
            <person name="Damon W."/>
            <person name="Desjardin D."/>
            <person name="Finy P."/>
            <person name="Geml J."/>
            <person name="Haridas S."/>
            <person name="Hughes K."/>
            <person name="Justo A."/>
            <person name="Karasinski D."/>
            <person name="Kautmanova I."/>
            <person name="Kiss B."/>
            <person name="Kocsube S."/>
            <person name="Kotiranta H."/>
            <person name="LaButti K.M."/>
            <person name="Lechner B.E."/>
            <person name="Liimatainen K."/>
            <person name="Lipzen A."/>
            <person name="Lukacs Z."/>
            <person name="Mihaltcheva S."/>
            <person name="Morgado L.N."/>
            <person name="Niskanen T."/>
            <person name="Noordeloos M.E."/>
            <person name="Ohm R.A."/>
            <person name="Ortiz-Santana B."/>
            <person name="Ovrebo C."/>
            <person name="Racz N."/>
            <person name="Riley R."/>
            <person name="Savchenko A."/>
            <person name="Shiryaev A."/>
            <person name="Soop K."/>
            <person name="Spirin V."/>
            <person name="Szebenyi C."/>
            <person name="Tomsovsky M."/>
            <person name="Tulloss R.E."/>
            <person name="Uehling J."/>
            <person name="Grigoriev I.V."/>
            <person name="Vagvolgyi C."/>
            <person name="Papp T."/>
            <person name="Martin F.M."/>
            <person name="Miettinen O."/>
            <person name="Hibbett D.S."/>
            <person name="Nagy L.G."/>
        </authorList>
    </citation>
    <scope>NUCLEOTIDE SEQUENCE [LARGE SCALE GENOMIC DNA]</scope>
    <source>
        <strain evidence="2 3">CBS 121175</strain>
    </source>
</reference>
<feature type="transmembrane region" description="Helical" evidence="1">
    <location>
        <begin position="220"/>
        <end position="245"/>
    </location>
</feature>